<sequence>MTTDRATFDARAPRLFGRIGEAATDGTIDYLVLSGGGSGGSFGAGALVGLSRANRRPQFEVVTGVSAGALIAPFAYLGPSWDAVLASAFEGTNGLQLIHSKTWAVLRRLLLPLGRPGGSTLFKLVDRYVTPSMIGAVAHEYAKGRLLFVATTDLDKQETVLWNMGAIAAHGGERARQLFRDVLVASASVPGVFPPVLIPVEEGGHRYQEMHVDGGVTTSLFAAPLTAQLLPRPAPALPRANLYVVINGKLASAPRRTPVNTIGMLARAFSADFTYKSRDALLLAVIYSRSRHMQLHLTEIPPAYPYESFVDFRPASMRRLFDFGADCAGRGLLWETAEQSLERNMAAYQPLPSGPPACPGAATGSTP</sequence>
<evidence type="ECO:0000256" key="1">
    <source>
        <dbReference type="ARBA" id="ARBA00022801"/>
    </source>
</evidence>
<protein>
    <submittedName>
        <fullName evidence="6">Predicted acylesterase/phospholipase RssA, contains patatin domain</fullName>
    </submittedName>
</protein>
<dbReference type="Pfam" id="PF01734">
    <property type="entry name" value="Patatin"/>
    <property type="match status" value="1"/>
</dbReference>
<evidence type="ECO:0000259" key="5">
    <source>
        <dbReference type="PROSITE" id="PS51635"/>
    </source>
</evidence>
<organism evidence="6 7">
    <name type="scientific">Frateuria terrea</name>
    <dbReference type="NCBI Taxonomy" id="529704"/>
    <lineage>
        <taxon>Bacteria</taxon>
        <taxon>Pseudomonadati</taxon>
        <taxon>Pseudomonadota</taxon>
        <taxon>Gammaproteobacteria</taxon>
        <taxon>Lysobacterales</taxon>
        <taxon>Rhodanobacteraceae</taxon>
        <taxon>Frateuria</taxon>
    </lineage>
</organism>
<dbReference type="InterPro" id="IPR002641">
    <property type="entry name" value="PNPLA_dom"/>
</dbReference>
<dbReference type="EMBL" id="FNYC01000003">
    <property type="protein sequence ID" value="SEI89871.1"/>
    <property type="molecule type" value="Genomic_DNA"/>
</dbReference>
<feature type="short sequence motif" description="GXSXG" evidence="4">
    <location>
        <begin position="64"/>
        <end position="68"/>
    </location>
</feature>
<keyword evidence="7" id="KW-1185">Reference proteome</keyword>
<evidence type="ECO:0000313" key="6">
    <source>
        <dbReference type="EMBL" id="SEI89871.1"/>
    </source>
</evidence>
<feature type="active site" description="Proton acceptor" evidence="4">
    <location>
        <position position="213"/>
    </location>
</feature>
<dbReference type="STRING" id="529704.SAMN02927913_1756"/>
<evidence type="ECO:0000256" key="3">
    <source>
        <dbReference type="ARBA" id="ARBA00023098"/>
    </source>
</evidence>
<dbReference type="GO" id="GO:0016787">
    <property type="term" value="F:hydrolase activity"/>
    <property type="evidence" value="ECO:0007669"/>
    <property type="project" value="UniProtKB-UniRule"/>
</dbReference>
<accession>A0A1H6UC33</accession>
<gene>
    <name evidence="6" type="ORF">SAMN04487997_1970</name>
</gene>
<dbReference type="RefSeq" id="WP_245747217.1">
    <property type="nucleotide sequence ID" value="NZ_FNYC01000003.1"/>
</dbReference>
<dbReference type="AlphaFoldDB" id="A0A1H6UC33"/>
<dbReference type="InterPro" id="IPR016035">
    <property type="entry name" value="Acyl_Trfase/lysoPLipase"/>
</dbReference>
<dbReference type="PANTHER" id="PTHR14226">
    <property type="entry name" value="NEUROPATHY TARGET ESTERASE/SWISS CHEESE D.MELANOGASTER"/>
    <property type="match status" value="1"/>
</dbReference>
<dbReference type="Gene3D" id="3.40.1090.10">
    <property type="entry name" value="Cytosolic phospholipase A2 catalytic domain"/>
    <property type="match status" value="2"/>
</dbReference>
<reference evidence="6 7" key="1">
    <citation type="submission" date="2016-10" db="EMBL/GenBank/DDBJ databases">
        <authorList>
            <person name="de Groot N.N."/>
        </authorList>
    </citation>
    <scope>NUCLEOTIDE SEQUENCE [LARGE SCALE GENOMIC DNA]</scope>
    <source>
        <strain evidence="6 7">DSM 26515</strain>
    </source>
</reference>
<evidence type="ECO:0000256" key="4">
    <source>
        <dbReference type="PROSITE-ProRule" id="PRU01161"/>
    </source>
</evidence>
<keyword evidence="1 4" id="KW-0378">Hydrolase</keyword>
<evidence type="ECO:0000313" key="7">
    <source>
        <dbReference type="Proteomes" id="UP000199420"/>
    </source>
</evidence>
<dbReference type="PANTHER" id="PTHR14226:SF74">
    <property type="entry name" value="BLR4684 PROTEIN"/>
    <property type="match status" value="1"/>
</dbReference>
<keyword evidence="3 4" id="KW-0443">Lipid metabolism</keyword>
<feature type="short sequence motif" description="GXGXXG" evidence="4">
    <location>
        <begin position="35"/>
        <end position="40"/>
    </location>
</feature>
<dbReference type="GO" id="GO:0016042">
    <property type="term" value="P:lipid catabolic process"/>
    <property type="evidence" value="ECO:0007669"/>
    <property type="project" value="UniProtKB-UniRule"/>
</dbReference>
<evidence type="ECO:0000256" key="2">
    <source>
        <dbReference type="ARBA" id="ARBA00022963"/>
    </source>
</evidence>
<dbReference type="PROSITE" id="PS51635">
    <property type="entry name" value="PNPLA"/>
    <property type="match status" value="1"/>
</dbReference>
<proteinExistence type="predicted"/>
<name>A0A1H6UC33_9GAMM</name>
<dbReference type="InterPro" id="IPR050301">
    <property type="entry name" value="NTE"/>
</dbReference>
<dbReference type="SUPFAM" id="SSF52151">
    <property type="entry name" value="FabD/lysophospholipase-like"/>
    <property type="match status" value="1"/>
</dbReference>
<feature type="active site" description="Nucleophile" evidence="4">
    <location>
        <position position="66"/>
    </location>
</feature>
<feature type="short sequence motif" description="DGA/G" evidence="4">
    <location>
        <begin position="213"/>
        <end position="215"/>
    </location>
</feature>
<feature type="domain" description="PNPLA" evidence="5">
    <location>
        <begin position="31"/>
        <end position="226"/>
    </location>
</feature>
<keyword evidence="2 4" id="KW-0442">Lipid degradation</keyword>
<dbReference type="Proteomes" id="UP000199420">
    <property type="component" value="Unassembled WGS sequence"/>
</dbReference>